<dbReference type="InterPro" id="IPR010730">
    <property type="entry name" value="HET"/>
</dbReference>
<sequence length="580" mass="66427">MASLYQHLEFSDPSKQIRLLRLEPSPTGTDEYAFSLEVHDFQENSRPSYIAISYTWGVPIPKLPVVINGLRMQVQFNCWYALWQMRHHGYTSDVNFWMDSLCINQGNNEEKGHQVAMMGDIYSSASLVAASLGSGESLKNVRQTLASRSDYEIGKLRESFDGLPYFNRVWIIQEIVLARDIAIFYGFERLSWSEFVQTVNPIKTKARIFQIECSDGSDSSPTFGSRVNDSLIHERLERHSISTQLCKHRSQVAKTSTIMELIAKYRTAEASVAVDKVYALLSLLPQSDPIRQNLPVIYGQSTWFPLFRDLVKLMYIYYEDEPVGSKHTALSLIRNAFKIHGLDDEVIAFIESQACSPSNARFPNQESAPVAVSGLTPLYKGGHRGLIVTSQLEPVKTIEDLGLFKHDGHRDQERGGNRTHPKVNMPPQLKSLRILYTMKRPQSKKYKYGKIFKDFATQAHDYYPESLIPDEEFLVNYDVRPGDLLGYLGWDATEYDTKDKWAVAHVVLRPISVAVENKTEDCDMPLGNETRRDRTQFFLHSWAVPNSEHLAEWFESYAPMGRLLHRYILPYNSHGEIFED</sequence>
<organism evidence="2 3">
    <name type="scientific">Colletotrichum siamense</name>
    <name type="common">Anthracnose fungus</name>
    <dbReference type="NCBI Taxonomy" id="690259"/>
    <lineage>
        <taxon>Eukaryota</taxon>
        <taxon>Fungi</taxon>
        <taxon>Dikarya</taxon>
        <taxon>Ascomycota</taxon>
        <taxon>Pezizomycotina</taxon>
        <taxon>Sordariomycetes</taxon>
        <taxon>Hypocreomycetidae</taxon>
        <taxon>Glomerellales</taxon>
        <taxon>Glomerellaceae</taxon>
        <taxon>Colletotrichum</taxon>
        <taxon>Colletotrichum gloeosporioides species complex</taxon>
    </lineage>
</organism>
<comment type="caution">
    <text evidence="2">The sequence shown here is derived from an EMBL/GenBank/DDBJ whole genome shotgun (WGS) entry which is preliminary data.</text>
</comment>
<evidence type="ECO:0000313" key="3">
    <source>
        <dbReference type="Proteomes" id="UP000711996"/>
    </source>
</evidence>
<evidence type="ECO:0000259" key="1">
    <source>
        <dbReference type="Pfam" id="PF06985"/>
    </source>
</evidence>
<protein>
    <submittedName>
        <fullName evidence="2">Heterokaryon incompatibility protein 6, OR allele</fullName>
    </submittedName>
</protein>
<keyword evidence="3" id="KW-1185">Reference proteome</keyword>
<dbReference type="PANTHER" id="PTHR24148">
    <property type="entry name" value="ANKYRIN REPEAT DOMAIN-CONTAINING PROTEIN 39 HOMOLOG-RELATED"/>
    <property type="match status" value="1"/>
</dbReference>
<name>A0A9P5KB98_COLSI</name>
<gene>
    <name evidence="2" type="primary">het-6-3</name>
    <name evidence="2" type="ORF">CGCSCA2_v001049</name>
</gene>
<reference evidence="2" key="1">
    <citation type="submission" date="2019-06" db="EMBL/GenBank/DDBJ databases">
        <authorList>
            <person name="Gan P."/>
            <person name="Shirasu K."/>
        </authorList>
    </citation>
    <scope>NUCLEOTIDE SEQUENCE [LARGE SCALE GENOMIC DNA]</scope>
    <source>
        <strain evidence="2">CAD2</strain>
    </source>
</reference>
<feature type="domain" description="Heterokaryon incompatibility" evidence="1">
    <location>
        <begin position="49"/>
        <end position="174"/>
    </location>
</feature>
<accession>A0A9P5KB98</accession>
<dbReference type="Proteomes" id="UP000711996">
    <property type="component" value="Unassembled WGS sequence"/>
</dbReference>
<proteinExistence type="predicted"/>
<dbReference type="Pfam" id="PF06985">
    <property type="entry name" value="HET"/>
    <property type="match status" value="1"/>
</dbReference>
<dbReference type="AlphaFoldDB" id="A0A9P5KB98"/>
<evidence type="ECO:0000313" key="2">
    <source>
        <dbReference type="EMBL" id="KAF4866016.1"/>
    </source>
</evidence>
<dbReference type="EMBL" id="QPMT01000002">
    <property type="protein sequence ID" value="KAF4866016.1"/>
    <property type="molecule type" value="Genomic_DNA"/>
</dbReference>
<dbReference type="InterPro" id="IPR052895">
    <property type="entry name" value="HetReg/Transcr_Mod"/>
</dbReference>
<dbReference type="OrthoDB" id="4850135at2759"/>
<dbReference type="PANTHER" id="PTHR24148:SF64">
    <property type="entry name" value="HETEROKARYON INCOMPATIBILITY DOMAIN-CONTAINING PROTEIN"/>
    <property type="match status" value="1"/>
</dbReference>